<sequence>MHLVLIINSQPTKYSLGYRTKSYSFVVKIVTDEDTVSVLPPFEKHLGYEITSLQQTFPDFTRILVTHYGPSFLGTPFAI</sequence>
<dbReference type="GeneID" id="38134016"/>
<dbReference type="AlphaFoldDB" id="A0A3F3Q824"/>
<reference evidence="1 2" key="1">
    <citation type="submission" date="2018-07" db="EMBL/GenBank/DDBJ databases">
        <title>The genomes of Aspergillus section Nigri reveals drivers in fungal speciation.</title>
        <authorList>
            <consortium name="DOE Joint Genome Institute"/>
            <person name="Vesth T.C."/>
            <person name="Nybo J."/>
            <person name="Theobald S."/>
            <person name="Brandl J."/>
            <person name="Frisvad J.C."/>
            <person name="Nielsen K.F."/>
            <person name="Lyhne E.K."/>
            <person name="Kogle M.E."/>
            <person name="Kuo A."/>
            <person name="Riley R."/>
            <person name="Clum A."/>
            <person name="Nolan M."/>
            <person name="Lipzen A."/>
            <person name="Salamov A."/>
            <person name="Henrissat B."/>
            <person name="Wiebenga A."/>
            <person name="De vries R.P."/>
            <person name="Grigoriev I.V."/>
            <person name="Mortensen U.H."/>
            <person name="Andersen M.R."/>
            <person name="Baker S.E."/>
        </authorList>
    </citation>
    <scope>NUCLEOTIDE SEQUENCE [LARGE SCALE GENOMIC DNA]</scope>
    <source>
        <strain evidence="1 2">CBS 139.54b</strain>
    </source>
</reference>
<name>A0A3F3Q824_9EURO</name>
<proteinExistence type="predicted"/>
<protein>
    <submittedName>
        <fullName evidence="1">Uncharacterized protein</fullName>
    </submittedName>
</protein>
<evidence type="ECO:0000313" key="1">
    <source>
        <dbReference type="EMBL" id="RDH35313.1"/>
    </source>
</evidence>
<evidence type="ECO:0000313" key="2">
    <source>
        <dbReference type="Proteomes" id="UP000253729"/>
    </source>
</evidence>
<dbReference type="Proteomes" id="UP000253729">
    <property type="component" value="Unassembled WGS sequence"/>
</dbReference>
<dbReference type="EMBL" id="KZ852041">
    <property type="protein sequence ID" value="RDH35313.1"/>
    <property type="molecule type" value="Genomic_DNA"/>
</dbReference>
<accession>A0A3F3Q824</accession>
<dbReference type="RefSeq" id="XP_026628335.1">
    <property type="nucleotide sequence ID" value="XM_026765660.1"/>
</dbReference>
<organism evidence="1 2">
    <name type="scientific">Aspergillus welwitschiae</name>
    <dbReference type="NCBI Taxonomy" id="1341132"/>
    <lineage>
        <taxon>Eukaryota</taxon>
        <taxon>Fungi</taxon>
        <taxon>Dikarya</taxon>
        <taxon>Ascomycota</taxon>
        <taxon>Pezizomycotina</taxon>
        <taxon>Eurotiomycetes</taxon>
        <taxon>Eurotiomycetidae</taxon>
        <taxon>Eurotiales</taxon>
        <taxon>Aspergillaceae</taxon>
        <taxon>Aspergillus</taxon>
        <taxon>Aspergillus subgen. Circumdati</taxon>
    </lineage>
</organism>
<gene>
    <name evidence="1" type="ORF">BDQ94DRAFT_140624</name>
</gene>
<keyword evidence="2" id="KW-1185">Reference proteome</keyword>